<proteinExistence type="predicted"/>
<evidence type="ECO:0000256" key="1">
    <source>
        <dbReference type="SAM" id="MobiDB-lite"/>
    </source>
</evidence>
<gene>
    <name evidence="2" type="ORF">ATANTOWER_005495</name>
</gene>
<sequence length="1045" mass="117050">MSSFDGFSVHLAADLGVDVNLCEKELTEESSSEYLMPCRRGPGSCLQTLVDFLLETHNALVREARRVSRQEDSDYSVPLERISETQLTLCHPERELLPLVLASCNYTLQKGGQTDRSYDLLVLQTQLARRFLAGKPLIQADTARYRNRRLQDFSVVLTEVRRKICQEALKGSVSSATTTVLRSYTDVCDAVFVVEIGLRFLGKAGGDPEGQLLSYLTDSLKMGPQISNNVAKGLGESKLKHSIFTWQLLNSWKSELMLNRKQDPFQKLRSEFQQKLSEEERRGMKAFLTVTDVEAFALELHEILLLKTSNAVPDEGYQPHWDIRSTLEIHLEQKDLPPLLGLEDLPENITLGKGADVWRAAETFLQRRNRIYFPGFSTMHTTRSPSSIPTGSPGDAPDLSLLGSRLSVSKRPSSASPGKHFSRSVSVFVAADGRGKRNALSYTNTGSCRSIKNLRRSNSTTQVNQQANLSLSQEHSEDYLTLFDGSSDGRKKLASLRKTSPERTTWNILDDQPRTFPPYSTSRSTGNMDSPTSLKKKEPGVPLAATFTANNRSNKGAVGNSVTTILHNNYSDKPLTPKSSNQKPSFNNILKATANDEVLLENGSVTKSQKNFCSSSSISNNRSLVSAQHCSPVPPRRREVTEEEAERFIQQVNQAAVTIQRWYRRHIKRKQSHQVALEQILTNKRKECEGRQEEDDHLEQQQRRSEERKRIREEKARLARLAAIQELQQKRAQQTAEVHQAAESELENLWQTGGAGRKKQPEISITSRSPTSPNNNSSPMSPTDTKTKNTDSNLNITADLGELGFRAISPALSSKKGSQCSQELQQRPAQWTAEEHHVSAVELENQRQTGAEGQKKLLRIPPTNNSLVSLSNNNPKSPTDTKTKNTDFNLNVVNDGSELGFRAVSPVFSHHRGSQCSQRSVSVEDQRQVAQSKTTLNELLDTLKLLEQEPEKLSEPRCYRKEKYAWIDEDGDSLTTDNLERHGQLNHNPALPDRGALLSEAKLQSIMSFLDEMEKSEQERPRSVTSGSHRELEGTTGIFLHHYAS</sequence>
<dbReference type="InterPro" id="IPR030465">
    <property type="entry name" value="CEP131"/>
</dbReference>
<dbReference type="PANTHER" id="PTHR31540:SF1">
    <property type="entry name" value="CENTROSOMAL PROTEIN OF 131 KDA"/>
    <property type="match status" value="1"/>
</dbReference>
<feature type="compositionally biased region" description="Basic and acidic residues" evidence="1">
    <location>
        <begin position="698"/>
        <end position="710"/>
    </location>
</feature>
<feature type="compositionally biased region" description="Low complexity" evidence="1">
    <location>
        <begin position="764"/>
        <end position="784"/>
    </location>
</feature>
<comment type="caution">
    <text evidence="2">The sequence shown here is derived from an EMBL/GenBank/DDBJ whole genome shotgun (WGS) entry which is preliminary data.</text>
</comment>
<dbReference type="Proteomes" id="UP001345963">
    <property type="component" value="Unassembled WGS sequence"/>
</dbReference>
<feature type="compositionally biased region" description="Low complexity" evidence="1">
    <location>
        <begin position="863"/>
        <end position="878"/>
    </location>
</feature>
<dbReference type="CDD" id="cd23767">
    <property type="entry name" value="IQCD"/>
    <property type="match status" value="1"/>
</dbReference>
<evidence type="ECO:0000313" key="3">
    <source>
        <dbReference type="Proteomes" id="UP001345963"/>
    </source>
</evidence>
<accession>A0ABU7C621</accession>
<reference evidence="2 3" key="1">
    <citation type="submission" date="2021-07" db="EMBL/GenBank/DDBJ databases">
        <authorList>
            <person name="Palmer J.M."/>
        </authorList>
    </citation>
    <scope>NUCLEOTIDE SEQUENCE [LARGE SCALE GENOMIC DNA]</scope>
    <source>
        <strain evidence="2 3">AT_MEX2019</strain>
        <tissue evidence="2">Muscle</tissue>
    </source>
</reference>
<dbReference type="PROSITE" id="PS50096">
    <property type="entry name" value="IQ"/>
    <property type="match status" value="1"/>
</dbReference>
<dbReference type="PANTHER" id="PTHR31540">
    <property type="entry name" value="CENTROSOMAL PROTEIN OF 131 KDA"/>
    <property type="match status" value="1"/>
</dbReference>
<dbReference type="EMBL" id="JAHUTI010080287">
    <property type="protein sequence ID" value="MED6258303.1"/>
    <property type="molecule type" value="Genomic_DNA"/>
</dbReference>
<evidence type="ECO:0000313" key="2">
    <source>
        <dbReference type="EMBL" id="MED6258303.1"/>
    </source>
</evidence>
<protein>
    <submittedName>
        <fullName evidence="2">Uncharacterized protein</fullName>
    </submittedName>
</protein>
<feature type="region of interest" description="Disordered" evidence="1">
    <location>
        <begin position="687"/>
        <end position="710"/>
    </location>
</feature>
<feature type="compositionally biased region" description="Polar residues" evidence="1">
    <location>
        <begin position="518"/>
        <end position="533"/>
    </location>
</feature>
<feature type="region of interest" description="Disordered" evidence="1">
    <location>
        <begin position="863"/>
        <end position="888"/>
    </location>
</feature>
<feature type="region of interest" description="Disordered" evidence="1">
    <location>
        <begin position="511"/>
        <end position="538"/>
    </location>
</feature>
<name>A0ABU7C621_9TELE</name>
<keyword evidence="3" id="KW-1185">Reference proteome</keyword>
<feature type="region of interest" description="Disordered" evidence="1">
    <location>
        <begin position="748"/>
        <end position="793"/>
    </location>
</feature>
<organism evidence="2 3">
    <name type="scientific">Ataeniobius toweri</name>
    <dbReference type="NCBI Taxonomy" id="208326"/>
    <lineage>
        <taxon>Eukaryota</taxon>
        <taxon>Metazoa</taxon>
        <taxon>Chordata</taxon>
        <taxon>Craniata</taxon>
        <taxon>Vertebrata</taxon>
        <taxon>Euteleostomi</taxon>
        <taxon>Actinopterygii</taxon>
        <taxon>Neopterygii</taxon>
        <taxon>Teleostei</taxon>
        <taxon>Neoteleostei</taxon>
        <taxon>Acanthomorphata</taxon>
        <taxon>Ovalentaria</taxon>
        <taxon>Atherinomorphae</taxon>
        <taxon>Cyprinodontiformes</taxon>
        <taxon>Goodeidae</taxon>
        <taxon>Ataeniobius</taxon>
    </lineage>
</organism>